<protein>
    <recommendedName>
        <fullName evidence="2">dUTP diphosphatase</fullName>
        <ecNumber evidence="2">3.6.1.23</ecNumber>
    </recommendedName>
</protein>
<dbReference type="Gene3D" id="2.70.40.10">
    <property type="match status" value="1"/>
</dbReference>
<feature type="domain" description="dUTPase-like" evidence="5">
    <location>
        <begin position="12"/>
        <end position="142"/>
    </location>
</feature>
<dbReference type="EC" id="3.6.1.23" evidence="2"/>
<dbReference type="GO" id="GO:0046081">
    <property type="term" value="P:dUTP catabolic process"/>
    <property type="evidence" value="ECO:0007669"/>
    <property type="project" value="InterPro"/>
</dbReference>
<organism evidence="6">
    <name type="scientific">freshwater metagenome</name>
    <dbReference type="NCBI Taxonomy" id="449393"/>
    <lineage>
        <taxon>unclassified sequences</taxon>
        <taxon>metagenomes</taxon>
        <taxon>ecological metagenomes</taxon>
    </lineage>
</organism>
<dbReference type="InterPro" id="IPR036157">
    <property type="entry name" value="dUTPase-like_sf"/>
</dbReference>
<dbReference type="InterPro" id="IPR029054">
    <property type="entry name" value="dUTPase-like"/>
</dbReference>
<dbReference type="PANTHER" id="PTHR11241:SF0">
    <property type="entry name" value="DEOXYURIDINE 5'-TRIPHOSPHATE NUCLEOTIDOHYDROLASE"/>
    <property type="match status" value="1"/>
</dbReference>
<evidence type="ECO:0000256" key="1">
    <source>
        <dbReference type="ARBA" id="ARBA00006581"/>
    </source>
</evidence>
<dbReference type="PANTHER" id="PTHR11241">
    <property type="entry name" value="DEOXYURIDINE 5'-TRIPHOSPHATE NUCLEOTIDOHYDROLASE"/>
    <property type="match status" value="1"/>
</dbReference>
<reference evidence="6" key="1">
    <citation type="submission" date="2020-05" db="EMBL/GenBank/DDBJ databases">
        <authorList>
            <person name="Chiriac C."/>
            <person name="Salcher M."/>
            <person name="Ghai R."/>
            <person name="Kavagutti S V."/>
        </authorList>
    </citation>
    <scope>NUCLEOTIDE SEQUENCE</scope>
</reference>
<evidence type="ECO:0000256" key="2">
    <source>
        <dbReference type="ARBA" id="ARBA00012379"/>
    </source>
</evidence>
<comment type="similarity">
    <text evidence="1">Belongs to the dUTPase family.</text>
</comment>
<sequence>MELRFRRLDPRAVIPARAHSTDAGLDLCTLEPLELLPGKRAKVQTGIAIELPAGHAGLIVPRSGLAARHGLSIVNSPGLIDEAYRGELQILLLNTDSAATVNLAAGERVAQLVVIAVALAEPVEVEELGSSDRGEKGFGSSGRS</sequence>
<dbReference type="GO" id="GO:0000287">
    <property type="term" value="F:magnesium ion binding"/>
    <property type="evidence" value="ECO:0007669"/>
    <property type="project" value="InterPro"/>
</dbReference>
<dbReference type="SUPFAM" id="SSF51283">
    <property type="entry name" value="dUTPase-like"/>
    <property type="match status" value="1"/>
</dbReference>
<evidence type="ECO:0000313" key="6">
    <source>
        <dbReference type="EMBL" id="CAB4343163.1"/>
    </source>
</evidence>
<dbReference type="NCBIfam" id="NF001862">
    <property type="entry name" value="PRK00601.1"/>
    <property type="match status" value="1"/>
</dbReference>
<accession>A0A6J5ZUV6</accession>
<dbReference type="GO" id="GO:0004170">
    <property type="term" value="F:dUTP diphosphatase activity"/>
    <property type="evidence" value="ECO:0007669"/>
    <property type="project" value="UniProtKB-EC"/>
</dbReference>
<name>A0A6J5ZUV6_9ZZZZ</name>
<dbReference type="EMBL" id="CAESAN010000054">
    <property type="protein sequence ID" value="CAB4343163.1"/>
    <property type="molecule type" value="Genomic_DNA"/>
</dbReference>
<dbReference type="InterPro" id="IPR033704">
    <property type="entry name" value="dUTPase_trimeric"/>
</dbReference>
<proteinExistence type="inferred from homology"/>
<evidence type="ECO:0000256" key="3">
    <source>
        <dbReference type="ARBA" id="ARBA00022801"/>
    </source>
</evidence>
<dbReference type="NCBIfam" id="TIGR00576">
    <property type="entry name" value="dut"/>
    <property type="match status" value="1"/>
</dbReference>
<keyword evidence="3" id="KW-0378">Hydrolase</keyword>
<evidence type="ECO:0000256" key="4">
    <source>
        <dbReference type="ARBA" id="ARBA00023080"/>
    </source>
</evidence>
<gene>
    <name evidence="6" type="ORF">UFOPK3547_00771</name>
</gene>
<dbReference type="GO" id="GO:0006226">
    <property type="term" value="P:dUMP biosynthetic process"/>
    <property type="evidence" value="ECO:0007669"/>
    <property type="project" value="InterPro"/>
</dbReference>
<dbReference type="AlphaFoldDB" id="A0A6J5ZUV6"/>
<evidence type="ECO:0000259" key="5">
    <source>
        <dbReference type="Pfam" id="PF00692"/>
    </source>
</evidence>
<keyword evidence="4" id="KW-0546">Nucleotide metabolism</keyword>
<dbReference type="Pfam" id="PF00692">
    <property type="entry name" value="dUTPase"/>
    <property type="match status" value="1"/>
</dbReference>
<dbReference type="CDD" id="cd07557">
    <property type="entry name" value="trimeric_dUTPase"/>
    <property type="match status" value="1"/>
</dbReference>
<dbReference type="InterPro" id="IPR008181">
    <property type="entry name" value="dUTPase"/>
</dbReference>